<proteinExistence type="predicted"/>
<protein>
    <submittedName>
        <fullName evidence="1">Unannotated protein</fullName>
    </submittedName>
</protein>
<dbReference type="AlphaFoldDB" id="A0A6J7EJS9"/>
<evidence type="ECO:0000313" key="1">
    <source>
        <dbReference type="EMBL" id="CAB4883316.1"/>
    </source>
</evidence>
<dbReference type="Pfam" id="PF12005">
    <property type="entry name" value="DUF3499"/>
    <property type="match status" value="1"/>
</dbReference>
<name>A0A6J7EJS9_9ZZZZ</name>
<sequence>MTFTYQYARSAVWLDDLAPERDPHAYDLCQRHGARLSVPHGWRLEDRRSLSQLVYAAAG</sequence>
<dbReference type="EMBL" id="CAFBLP010000044">
    <property type="protein sequence ID" value="CAB4883316.1"/>
    <property type="molecule type" value="Genomic_DNA"/>
</dbReference>
<gene>
    <name evidence="1" type="ORF">UFOPK3376_01778</name>
</gene>
<reference evidence="1" key="1">
    <citation type="submission" date="2020-05" db="EMBL/GenBank/DDBJ databases">
        <authorList>
            <person name="Chiriac C."/>
            <person name="Salcher M."/>
            <person name="Ghai R."/>
            <person name="Kavagutti S V."/>
        </authorList>
    </citation>
    <scope>NUCLEOTIDE SEQUENCE</scope>
</reference>
<accession>A0A6J7EJS9</accession>
<dbReference type="InterPro" id="IPR021888">
    <property type="entry name" value="DUF3499"/>
</dbReference>
<organism evidence="1">
    <name type="scientific">freshwater metagenome</name>
    <dbReference type="NCBI Taxonomy" id="449393"/>
    <lineage>
        <taxon>unclassified sequences</taxon>
        <taxon>metagenomes</taxon>
        <taxon>ecological metagenomes</taxon>
    </lineage>
</organism>